<protein>
    <recommendedName>
        <fullName evidence="5">Phage lipoprotein</fullName>
    </recommendedName>
</protein>
<evidence type="ECO:0000313" key="4">
    <source>
        <dbReference type="Proteomes" id="UP000266144"/>
    </source>
</evidence>
<evidence type="ECO:0000256" key="2">
    <source>
        <dbReference type="SAM" id="Phobius"/>
    </source>
</evidence>
<dbReference type="Proteomes" id="UP000266144">
    <property type="component" value="Unassembled WGS sequence"/>
</dbReference>
<dbReference type="AlphaFoldDB" id="A0A3A4S8V2"/>
<keyword evidence="2" id="KW-0472">Membrane</keyword>
<reference evidence="4" key="1">
    <citation type="submission" date="2018-02" db="EMBL/GenBank/DDBJ databases">
        <authorList>
            <person name="Handem S."/>
        </authorList>
    </citation>
    <scope>NUCLEOTIDE SEQUENCE [LARGE SCALE GENOMIC DNA]</scope>
    <source>
        <strain evidence="4">Spain939</strain>
    </source>
</reference>
<dbReference type="EMBL" id="PTQV01000002">
    <property type="protein sequence ID" value="RJP84687.1"/>
    <property type="molecule type" value="Genomic_DNA"/>
</dbReference>
<name>A0A3A4S8V2_9STRE</name>
<sequence>MFEPPLINQLLGTGAVILGFISAGILVHQMEKQEEEKIRQKEEERREEQEFASMIIQGYNQAYERGREAQRQEIRKNIRREFKGFTYDNEPPQGLRPEPLALPEPRRSRYEKYLG</sequence>
<keyword evidence="2" id="KW-0812">Transmembrane</keyword>
<evidence type="ECO:0008006" key="5">
    <source>
        <dbReference type="Google" id="ProtNLM"/>
    </source>
</evidence>
<proteinExistence type="predicted"/>
<dbReference type="RefSeq" id="WP_119941753.1">
    <property type="nucleotide sequence ID" value="NZ_JACSYZ010000002.1"/>
</dbReference>
<feature type="compositionally biased region" description="Basic and acidic residues" evidence="1">
    <location>
        <begin position="104"/>
        <end position="115"/>
    </location>
</feature>
<comment type="caution">
    <text evidence="3">The sequence shown here is derived from an EMBL/GenBank/DDBJ whole genome shotgun (WGS) entry which is preliminary data.</text>
</comment>
<accession>A0A3A4S8V2</accession>
<gene>
    <name evidence="3" type="ORF">C5O68_00560</name>
</gene>
<feature type="transmembrane region" description="Helical" evidence="2">
    <location>
        <begin position="6"/>
        <end position="27"/>
    </location>
</feature>
<keyword evidence="2" id="KW-1133">Transmembrane helix</keyword>
<evidence type="ECO:0000313" key="3">
    <source>
        <dbReference type="EMBL" id="RJP84687.1"/>
    </source>
</evidence>
<organism evidence="3 4">
    <name type="scientific">Streptococcus pseudopneumoniae</name>
    <dbReference type="NCBI Taxonomy" id="257758"/>
    <lineage>
        <taxon>Bacteria</taxon>
        <taxon>Bacillati</taxon>
        <taxon>Bacillota</taxon>
        <taxon>Bacilli</taxon>
        <taxon>Lactobacillales</taxon>
        <taxon>Streptococcaceae</taxon>
        <taxon>Streptococcus</taxon>
    </lineage>
</organism>
<feature type="region of interest" description="Disordered" evidence="1">
    <location>
        <begin position="82"/>
        <end position="115"/>
    </location>
</feature>
<evidence type="ECO:0000256" key="1">
    <source>
        <dbReference type="SAM" id="MobiDB-lite"/>
    </source>
</evidence>